<dbReference type="InterPro" id="IPR014782">
    <property type="entry name" value="Peptidase_M1_dom"/>
</dbReference>
<evidence type="ECO:0000313" key="5">
    <source>
        <dbReference type="Proteomes" id="UP001221757"/>
    </source>
</evidence>
<dbReference type="InterPro" id="IPR024571">
    <property type="entry name" value="ERAP1-like_C_dom"/>
</dbReference>
<protein>
    <recommendedName>
        <fullName evidence="6">Peptidase M1 membrane alanine aminopeptidase domain-containing protein</fullName>
    </recommendedName>
</protein>
<proteinExistence type="inferred from homology"/>
<dbReference type="GO" id="GO:0070006">
    <property type="term" value="F:metalloaminopeptidase activity"/>
    <property type="evidence" value="ECO:0007669"/>
    <property type="project" value="TreeGrafter"/>
</dbReference>
<feature type="domain" description="Peptidase M1 membrane alanine aminopeptidase" evidence="2">
    <location>
        <begin position="41"/>
        <end position="95"/>
    </location>
</feature>
<dbReference type="Proteomes" id="UP001221757">
    <property type="component" value="Unassembled WGS sequence"/>
</dbReference>
<dbReference type="GO" id="GO:0005615">
    <property type="term" value="C:extracellular space"/>
    <property type="evidence" value="ECO:0007669"/>
    <property type="project" value="TreeGrafter"/>
</dbReference>
<dbReference type="Gene3D" id="1.25.50.20">
    <property type="match status" value="1"/>
</dbReference>
<evidence type="ECO:0000313" key="4">
    <source>
        <dbReference type="EMBL" id="KAJ7622861.1"/>
    </source>
</evidence>
<dbReference type="SUPFAM" id="SSF55486">
    <property type="entry name" value="Metalloproteases ('zincins'), catalytic domain"/>
    <property type="match status" value="1"/>
</dbReference>
<dbReference type="Gene3D" id="1.10.390.10">
    <property type="entry name" value="Neutral Protease Domain 2"/>
    <property type="match status" value="1"/>
</dbReference>
<dbReference type="Gene3D" id="2.60.40.1910">
    <property type="match status" value="1"/>
</dbReference>
<name>A0AAD7BJB4_MYCRO</name>
<reference evidence="4" key="1">
    <citation type="submission" date="2023-03" db="EMBL/GenBank/DDBJ databases">
        <title>Massive genome expansion in bonnet fungi (Mycena s.s.) driven by repeated elements and novel gene families across ecological guilds.</title>
        <authorList>
            <consortium name="Lawrence Berkeley National Laboratory"/>
            <person name="Harder C.B."/>
            <person name="Miyauchi S."/>
            <person name="Viragh M."/>
            <person name="Kuo A."/>
            <person name="Thoen E."/>
            <person name="Andreopoulos B."/>
            <person name="Lu D."/>
            <person name="Skrede I."/>
            <person name="Drula E."/>
            <person name="Henrissat B."/>
            <person name="Morin E."/>
            <person name="Kohler A."/>
            <person name="Barry K."/>
            <person name="LaButti K."/>
            <person name="Morin E."/>
            <person name="Salamov A."/>
            <person name="Lipzen A."/>
            <person name="Mereny Z."/>
            <person name="Hegedus B."/>
            <person name="Baldrian P."/>
            <person name="Stursova M."/>
            <person name="Weitz H."/>
            <person name="Taylor A."/>
            <person name="Grigoriev I.V."/>
            <person name="Nagy L.G."/>
            <person name="Martin F."/>
            <person name="Kauserud H."/>
        </authorList>
    </citation>
    <scope>NUCLEOTIDE SEQUENCE</scope>
    <source>
        <strain evidence="4">CBHHK067</strain>
    </source>
</reference>
<dbReference type="GO" id="GO:0016020">
    <property type="term" value="C:membrane"/>
    <property type="evidence" value="ECO:0007669"/>
    <property type="project" value="TreeGrafter"/>
</dbReference>
<sequence length="326" mass="35927">MEQLSSRGYLSGFSHLRWVSSVGGDGQNCSEAVFFLGFYDEVLRMLSSLLEEDLFFKGVSLYLKERQFGNSVAGDLWDALSRASGMDVTMLMENWITKTGYPVITVTESPGGIDVRQNRFLESGIAAPKDDETIWTVPLNILAFNSDNNPGIDKSIFLSERSKCIALDMSKPFKLNASTVGFYRVHYDSDKLNKLALEAAKGGICDRVGLMDDAMALAKANLAKLSNALTLIAKLAGETKYYLGRHGCKPNRITLLNAWWENVSIYIFVPLVSDLGYEYPPGESSDTGAVRTLAIKCSVNAGDPGVVAELKSRFRYTMMATDGKRQ</sequence>
<gene>
    <name evidence="4" type="ORF">B0H17DRAFT_1151561</name>
</gene>
<dbReference type="GO" id="GO:0006508">
    <property type="term" value="P:proteolysis"/>
    <property type="evidence" value="ECO:0007669"/>
    <property type="project" value="TreeGrafter"/>
</dbReference>
<dbReference type="InterPro" id="IPR050344">
    <property type="entry name" value="Peptidase_M1_aminopeptidases"/>
</dbReference>
<comment type="similarity">
    <text evidence="1">Belongs to the peptidase M1 family.</text>
</comment>
<evidence type="ECO:0000259" key="3">
    <source>
        <dbReference type="Pfam" id="PF11838"/>
    </source>
</evidence>
<dbReference type="GO" id="GO:0042277">
    <property type="term" value="F:peptide binding"/>
    <property type="evidence" value="ECO:0007669"/>
    <property type="project" value="TreeGrafter"/>
</dbReference>
<dbReference type="PANTHER" id="PTHR11533:SF174">
    <property type="entry name" value="PUROMYCIN-SENSITIVE AMINOPEPTIDASE-RELATED"/>
    <property type="match status" value="1"/>
</dbReference>
<evidence type="ECO:0000259" key="2">
    <source>
        <dbReference type="Pfam" id="PF01433"/>
    </source>
</evidence>
<keyword evidence="5" id="KW-1185">Reference proteome</keyword>
<organism evidence="4 5">
    <name type="scientific">Mycena rosella</name>
    <name type="common">Pink bonnet</name>
    <name type="synonym">Agaricus rosellus</name>
    <dbReference type="NCBI Taxonomy" id="1033263"/>
    <lineage>
        <taxon>Eukaryota</taxon>
        <taxon>Fungi</taxon>
        <taxon>Dikarya</taxon>
        <taxon>Basidiomycota</taxon>
        <taxon>Agaricomycotina</taxon>
        <taxon>Agaricomycetes</taxon>
        <taxon>Agaricomycetidae</taxon>
        <taxon>Agaricales</taxon>
        <taxon>Marasmiineae</taxon>
        <taxon>Mycenaceae</taxon>
        <taxon>Mycena</taxon>
    </lineage>
</organism>
<dbReference type="GO" id="GO:0008270">
    <property type="term" value="F:zinc ion binding"/>
    <property type="evidence" value="ECO:0007669"/>
    <property type="project" value="InterPro"/>
</dbReference>
<dbReference type="AlphaFoldDB" id="A0AAD7BJB4"/>
<dbReference type="Pfam" id="PF01433">
    <property type="entry name" value="Peptidase_M1"/>
    <property type="match status" value="1"/>
</dbReference>
<evidence type="ECO:0008006" key="6">
    <source>
        <dbReference type="Google" id="ProtNLM"/>
    </source>
</evidence>
<dbReference type="Pfam" id="PF11838">
    <property type="entry name" value="ERAP1_C"/>
    <property type="match status" value="1"/>
</dbReference>
<evidence type="ECO:0000256" key="1">
    <source>
        <dbReference type="ARBA" id="ARBA00010136"/>
    </source>
</evidence>
<dbReference type="GO" id="GO:0043171">
    <property type="term" value="P:peptide catabolic process"/>
    <property type="evidence" value="ECO:0007669"/>
    <property type="project" value="TreeGrafter"/>
</dbReference>
<dbReference type="InterPro" id="IPR027268">
    <property type="entry name" value="Peptidase_M4/M1_CTD_sf"/>
</dbReference>
<dbReference type="PANTHER" id="PTHR11533">
    <property type="entry name" value="PROTEASE M1 ZINC METALLOPROTEASE"/>
    <property type="match status" value="1"/>
</dbReference>
<dbReference type="EMBL" id="JARKIE010000643">
    <property type="protein sequence ID" value="KAJ7622861.1"/>
    <property type="molecule type" value="Genomic_DNA"/>
</dbReference>
<accession>A0AAD7BJB4</accession>
<comment type="caution">
    <text evidence="4">The sequence shown here is derived from an EMBL/GenBank/DDBJ whole genome shotgun (WGS) entry which is preliminary data.</text>
</comment>
<feature type="domain" description="ERAP1-like C-terminal" evidence="3">
    <location>
        <begin position="173"/>
        <end position="318"/>
    </location>
</feature>
<dbReference type="GO" id="GO:0005737">
    <property type="term" value="C:cytoplasm"/>
    <property type="evidence" value="ECO:0007669"/>
    <property type="project" value="TreeGrafter"/>
</dbReference>